<dbReference type="PANTHER" id="PTHR13379:SF0">
    <property type="entry name" value="UPF0415 PROTEIN C7ORF25"/>
    <property type="match status" value="1"/>
</dbReference>
<accession>A0A1W5D109</accession>
<name>A0A1W5D109_9LECA</name>
<feature type="region of interest" description="Disordered" evidence="1">
    <location>
        <begin position="263"/>
        <end position="295"/>
    </location>
</feature>
<evidence type="ECO:0000313" key="2">
    <source>
        <dbReference type="EMBL" id="SLM36741.1"/>
    </source>
</evidence>
<dbReference type="PANTHER" id="PTHR13379">
    <property type="entry name" value="UNCHARACTERIZED DUF1308"/>
    <property type="match status" value="1"/>
</dbReference>
<evidence type="ECO:0008006" key="4">
    <source>
        <dbReference type="Google" id="ProtNLM"/>
    </source>
</evidence>
<keyword evidence="3" id="KW-1185">Reference proteome</keyword>
<protein>
    <recommendedName>
        <fullName evidence="4">DUF1308 domain-containing protein</fullName>
    </recommendedName>
</protein>
<organism evidence="2 3">
    <name type="scientific">Lasallia pustulata</name>
    <dbReference type="NCBI Taxonomy" id="136370"/>
    <lineage>
        <taxon>Eukaryota</taxon>
        <taxon>Fungi</taxon>
        <taxon>Dikarya</taxon>
        <taxon>Ascomycota</taxon>
        <taxon>Pezizomycotina</taxon>
        <taxon>Lecanoromycetes</taxon>
        <taxon>OSLEUM clade</taxon>
        <taxon>Umbilicariomycetidae</taxon>
        <taxon>Umbilicariales</taxon>
        <taxon>Umbilicariaceae</taxon>
        <taxon>Lasallia</taxon>
    </lineage>
</organism>
<evidence type="ECO:0000313" key="3">
    <source>
        <dbReference type="Proteomes" id="UP000192927"/>
    </source>
</evidence>
<dbReference type="Proteomes" id="UP000192927">
    <property type="component" value="Unassembled WGS sequence"/>
</dbReference>
<reference evidence="3" key="1">
    <citation type="submission" date="2017-03" db="EMBL/GenBank/DDBJ databases">
        <authorList>
            <person name="Sharma R."/>
            <person name="Thines M."/>
        </authorList>
    </citation>
    <scope>NUCLEOTIDE SEQUENCE [LARGE SCALE GENOMIC DNA]</scope>
</reference>
<feature type="compositionally biased region" description="Acidic residues" evidence="1">
    <location>
        <begin position="168"/>
        <end position="178"/>
    </location>
</feature>
<sequence length="295" mass="32358">MSDAAGGEQQPSSADNTVLVGDLLQRCRDLLDELGEFKTFLVEQKKDNAVELRQFYNSVASELKSLEKLSNADPTADRTIHTLRSSNLPFYTAVWTAAKSCTGLVTFNKRFYWDAQPARDAKRGAKPKRRSALVDIVAQDGAEWVKVSTVTETRLLFELAKAGWECGDSTDDSEEDDERRDRSHGSRAAEGNSQDSSAAKIELVKLAQDLKTAASSTRGFTTVSSNRTVAKLIESIVEEEMEGEEERGPDVWLCGTARSLLGKEKGTGEGSNVIGGGFRYDEDENDDDGTDGREQ</sequence>
<dbReference type="EMBL" id="FWEW01001285">
    <property type="protein sequence ID" value="SLM36741.1"/>
    <property type="molecule type" value="Genomic_DNA"/>
</dbReference>
<proteinExistence type="predicted"/>
<feature type="region of interest" description="Disordered" evidence="1">
    <location>
        <begin position="166"/>
        <end position="196"/>
    </location>
</feature>
<dbReference type="AlphaFoldDB" id="A0A1W5D109"/>
<evidence type="ECO:0000256" key="1">
    <source>
        <dbReference type="SAM" id="MobiDB-lite"/>
    </source>
</evidence>